<dbReference type="Proteomes" id="UP000500857">
    <property type="component" value="Chromosome"/>
</dbReference>
<feature type="transmembrane region" description="Helical" evidence="1">
    <location>
        <begin position="579"/>
        <end position="599"/>
    </location>
</feature>
<feature type="transmembrane region" description="Helical" evidence="1">
    <location>
        <begin position="472"/>
        <end position="494"/>
    </location>
</feature>
<accession>A0A6H1TZ74</accession>
<dbReference type="InterPro" id="IPR027417">
    <property type="entry name" value="P-loop_NTPase"/>
</dbReference>
<evidence type="ECO:0000313" key="2">
    <source>
        <dbReference type="EMBL" id="QIZ71902.1"/>
    </source>
</evidence>
<keyword evidence="1" id="KW-0472">Membrane</keyword>
<reference evidence="2 3" key="1">
    <citation type="submission" date="2020-04" db="EMBL/GenBank/DDBJ databases">
        <authorList>
            <person name="Basu S."/>
            <person name="Maruthanayagam V."/>
            <person name="Chakraborty S."/>
            <person name="Pramanik A."/>
            <person name="Mukherjee J."/>
            <person name="Brink B."/>
        </authorList>
    </citation>
    <scope>NUCLEOTIDE SEQUENCE [LARGE SCALE GENOMIC DNA]</scope>
    <source>
        <strain evidence="2 3">AP17</strain>
    </source>
</reference>
<feature type="transmembrane region" description="Helical" evidence="1">
    <location>
        <begin position="34"/>
        <end position="52"/>
    </location>
</feature>
<sequence>MPKIRPTSVCLLTILFNGLVTIAIVRQLGDFPDLSVVIALLSICFAVIFGSIEKLPGASELNWFWSAPLVPFFVNLVIYAYLTIAPLDLNSTQTSIYLSLLLFFLGTGLPAIAIVVRRWSAWKHATISDKSQLLAAVEREIESRWQQSLHHAVFSHLAIDRSTPTARRLWDVELKLGKKAREKLDKQADLLDVFKDRKIPGKLLILGGLGSGKTTTLLQLGKSLSEKAQSDARSPLPVLVELTRWQRGANAIDWLAETIAKKYKINREKVKFWLNNGAIVPLLDGLEQLDLANQEDCIDAINQARKADGKPLPLIVCHRMDLYQKCERRLRLRGAIGLRLLKIDQIEDYLLNSRSRELWENIKDSPELLALAKKPLLLNVMTLAYEEILIHSWKRLTCFDDRSEYVLNAFIRRQSVNPDRSHWYPKGKEPTPQQTRQWLKWLGETLVKRRESEFAIEEIPPILLHSPASNTLYPIALLLLLALAYTLIFALLYGSDRTQTYLPLFAIASIVFILTMAPYSKKIQLAPIADKNLWLWSIAPVICALIGWLSLRVSELVWFAIQNAENPAMFSGILRASKLLPVLGLVVTLAAALPGIKHLSLRLILWRKGDIPWNLKRFLNYATERLFLQKIGDRYRFVHELFQEHFINSRP</sequence>
<dbReference type="KEGG" id="oxy:HCG48_16020"/>
<evidence type="ECO:0008006" key="4">
    <source>
        <dbReference type="Google" id="ProtNLM"/>
    </source>
</evidence>
<dbReference type="Gene3D" id="3.40.50.300">
    <property type="entry name" value="P-loop containing nucleotide triphosphate hydrolases"/>
    <property type="match status" value="1"/>
</dbReference>
<feature type="transmembrane region" description="Helical" evidence="1">
    <location>
        <begin position="96"/>
        <end position="116"/>
    </location>
</feature>
<feature type="transmembrane region" description="Helical" evidence="1">
    <location>
        <begin position="532"/>
        <end position="551"/>
    </location>
</feature>
<feature type="transmembrane region" description="Helical" evidence="1">
    <location>
        <begin position="64"/>
        <end position="84"/>
    </location>
</feature>
<feature type="transmembrane region" description="Helical" evidence="1">
    <location>
        <begin position="500"/>
        <end position="520"/>
    </location>
</feature>
<dbReference type="RefSeq" id="WP_168570054.1">
    <property type="nucleotide sequence ID" value="NZ_CP051167.1"/>
</dbReference>
<name>A0A6H1TZ74_9CYAN</name>
<feature type="transmembrane region" description="Helical" evidence="1">
    <location>
        <begin position="9"/>
        <end position="28"/>
    </location>
</feature>
<protein>
    <recommendedName>
        <fullName evidence="4">NACHT domain-containing protein</fullName>
    </recommendedName>
</protein>
<proteinExistence type="predicted"/>
<evidence type="ECO:0000256" key="1">
    <source>
        <dbReference type="SAM" id="Phobius"/>
    </source>
</evidence>
<organism evidence="2 3">
    <name type="scientific">Oxynema aestuarii AP17</name>
    <dbReference type="NCBI Taxonomy" id="2064643"/>
    <lineage>
        <taxon>Bacteria</taxon>
        <taxon>Bacillati</taxon>
        <taxon>Cyanobacteriota</taxon>
        <taxon>Cyanophyceae</taxon>
        <taxon>Oscillatoriophycideae</taxon>
        <taxon>Oscillatoriales</taxon>
        <taxon>Oscillatoriaceae</taxon>
        <taxon>Oxynema</taxon>
        <taxon>Oxynema aestuarii</taxon>
    </lineage>
</organism>
<dbReference type="EMBL" id="CP051167">
    <property type="protein sequence ID" value="QIZ71902.1"/>
    <property type="molecule type" value="Genomic_DNA"/>
</dbReference>
<keyword evidence="1" id="KW-0812">Transmembrane</keyword>
<keyword evidence="1" id="KW-1133">Transmembrane helix</keyword>
<dbReference type="AlphaFoldDB" id="A0A6H1TZ74"/>
<keyword evidence="3" id="KW-1185">Reference proteome</keyword>
<evidence type="ECO:0000313" key="3">
    <source>
        <dbReference type="Proteomes" id="UP000500857"/>
    </source>
</evidence>
<dbReference type="SUPFAM" id="SSF52540">
    <property type="entry name" value="P-loop containing nucleoside triphosphate hydrolases"/>
    <property type="match status" value="1"/>
</dbReference>
<gene>
    <name evidence="2" type="ORF">HCG48_16020</name>
</gene>